<reference evidence="1 2" key="1">
    <citation type="submission" date="2018-12" db="EMBL/GenBank/DDBJ databases">
        <authorList>
            <consortium name="Pathogen Informatics"/>
        </authorList>
    </citation>
    <scope>NUCLEOTIDE SEQUENCE [LARGE SCALE GENOMIC DNA]</scope>
    <source>
        <strain evidence="1 2">NCTC11214</strain>
    </source>
</reference>
<dbReference type="KEGG" id="sof:NCTC11214_01995"/>
<dbReference type="RefSeq" id="WP_004957505.1">
    <property type="nucleotide sequence ID" value="NZ_LR134117.1"/>
</dbReference>
<dbReference type="AlphaFoldDB" id="A0A447KQ62"/>
<proteinExistence type="predicted"/>
<name>A0A447KQ62_SEROD</name>
<gene>
    <name evidence="1" type="ORF">NCTC11214_01995</name>
</gene>
<organism evidence="1 2">
    <name type="scientific">Serratia odorifera</name>
    <dbReference type="NCBI Taxonomy" id="618"/>
    <lineage>
        <taxon>Bacteria</taxon>
        <taxon>Pseudomonadati</taxon>
        <taxon>Pseudomonadota</taxon>
        <taxon>Gammaproteobacteria</taxon>
        <taxon>Enterobacterales</taxon>
        <taxon>Yersiniaceae</taxon>
        <taxon>Serratia</taxon>
    </lineage>
</organism>
<dbReference type="EMBL" id="LR134117">
    <property type="protein sequence ID" value="VDZ56162.1"/>
    <property type="molecule type" value="Genomic_DNA"/>
</dbReference>
<evidence type="ECO:0000313" key="1">
    <source>
        <dbReference type="EMBL" id="VDZ56162.1"/>
    </source>
</evidence>
<dbReference type="Proteomes" id="UP000281391">
    <property type="component" value="Chromosome"/>
</dbReference>
<accession>A0A447KQ62</accession>
<protein>
    <submittedName>
        <fullName evidence="1">Uncharacterized protein</fullName>
    </submittedName>
</protein>
<sequence>MKPLRLTLRGKHGSQFKHRFILCLFDHRQEEVNDENNIVISKNKHYL</sequence>
<evidence type="ECO:0000313" key="2">
    <source>
        <dbReference type="Proteomes" id="UP000281391"/>
    </source>
</evidence>